<dbReference type="InterPro" id="IPR000914">
    <property type="entry name" value="SBP_5_dom"/>
</dbReference>
<evidence type="ECO:0000256" key="1">
    <source>
        <dbReference type="ARBA" id="ARBA00004196"/>
    </source>
</evidence>
<dbReference type="Pfam" id="PF00496">
    <property type="entry name" value="SBP_bac_5"/>
    <property type="match status" value="1"/>
</dbReference>
<evidence type="ECO:0000256" key="3">
    <source>
        <dbReference type="ARBA" id="ARBA00022448"/>
    </source>
</evidence>
<dbReference type="KEGG" id="dsl:Dacsa_0498"/>
<dbReference type="GO" id="GO:0042597">
    <property type="term" value="C:periplasmic space"/>
    <property type="evidence" value="ECO:0007669"/>
    <property type="project" value="UniProtKB-ARBA"/>
</dbReference>
<evidence type="ECO:0000259" key="5">
    <source>
        <dbReference type="Pfam" id="PF00496"/>
    </source>
</evidence>
<dbReference type="GO" id="GO:0030313">
    <property type="term" value="C:cell envelope"/>
    <property type="evidence" value="ECO:0007669"/>
    <property type="project" value="UniProtKB-SubCell"/>
</dbReference>
<dbReference type="Proteomes" id="UP000010482">
    <property type="component" value="Chromosome"/>
</dbReference>
<dbReference type="PROSITE" id="PS51257">
    <property type="entry name" value="PROKAR_LIPOPROTEIN"/>
    <property type="match status" value="1"/>
</dbReference>
<accession>K9YS19</accession>
<dbReference type="InterPro" id="IPR030678">
    <property type="entry name" value="Peptide/Ni-bd"/>
</dbReference>
<dbReference type="SUPFAM" id="SSF53850">
    <property type="entry name" value="Periplasmic binding protein-like II"/>
    <property type="match status" value="1"/>
</dbReference>
<dbReference type="GO" id="GO:0015833">
    <property type="term" value="P:peptide transport"/>
    <property type="evidence" value="ECO:0007669"/>
    <property type="project" value="TreeGrafter"/>
</dbReference>
<keyword evidence="3" id="KW-0813">Transport</keyword>
<dbReference type="GO" id="GO:1904680">
    <property type="term" value="F:peptide transmembrane transporter activity"/>
    <property type="evidence" value="ECO:0007669"/>
    <property type="project" value="TreeGrafter"/>
</dbReference>
<dbReference type="Gene3D" id="3.90.76.10">
    <property type="entry name" value="Dipeptide-binding Protein, Domain 1"/>
    <property type="match status" value="1"/>
</dbReference>
<evidence type="ECO:0000313" key="7">
    <source>
        <dbReference type="Proteomes" id="UP000010482"/>
    </source>
</evidence>
<evidence type="ECO:0000256" key="2">
    <source>
        <dbReference type="ARBA" id="ARBA00005695"/>
    </source>
</evidence>
<reference evidence="6" key="1">
    <citation type="submission" date="2012-04" db="EMBL/GenBank/DDBJ databases">
        <title>Finished genome of Dactylococcopsis salina PCC 8305.</title>
        <authorList>
            <consortium name="US DOE Joint Genome Institute"/>
            <person name="Gugger M."/>
            <person name="Coursin T."/>
            <person name="Rippka R."/>
            <person name="Tandeau De Marsac N."/>
            <person name="Huntemann M."/>
            <person name="Wei C.-L."/>
            <person name="Han J."/>
            <person name="Detter J.C."/>
            <person name="Han C."/>
            <person name="Tapia R."/>
            <person name="Daligault H."/>
            <person name="Chen A."/>
            <person name="Krypides N."/>
            <person name="Mavromatis K."/>
            <person name="Markowitz V."/>
            <person name="Szeto E."/>
            <person name="Ivanova N."/>
            <person name="Ovchinnikova G."/>
            <person name="Pagani I."/>
            <person name="Pati A."/>
            <person name="Goodwin L."/>
            <person name="Peters L."/>
            <person name="Pitluck S."/>
            <person name="Woyke T."/>
            <person name="Kerfeld C."/>
        </authorList>
    </citation>
    <scope>NUCLEOTIDE SEQUENCE [LARGE SCALE GENOMIC DNA]</scope>
    <source>
        <strain evidence="6">PCC 8305</strain>
    </source>
</reference>
<comment type="similarity">
    <text evidence="2">Belongs to the bacterial solute-binding protein 5 family.</text>
</comment>
<evidence type="ECO:0000256" key="4">
    <source>
        <dbReference type="ARBA" id="ARBA00022729"/>
    </source>
</evidence>
<dbReference type="GO" id="GO:0043190">
    <property type="term" value="C:ATP-binding cassette (ABC) transporter complex"/>
    <property type="evidence" value="ECO:0007669"/>
    <property type="project" value="InterPro"/>
</dbReference>
<dbReference type="EMBL" id="CP003944">
    <property type="protein sequence ID" value="AFZ49282.1"/>
    <property type="molecule type" value="Genomic_DNA"/>
</dbReference>
<protein>
    <submittedName>
        <fullName evidence="6">ABC-type dipeptide transport system, periplasmic component</fullName>
    </submittedName>
</protein>
<dbReference type="RefSeq" id="WP_015228295.1">
    <property type="nucleotide sequence ID" value="NC_019780.1"/>
</dbReference>
<dbReference type="HOGENOM" id="CLU_017028_7_2_3"/>
<dbReference type="AlphaFoldDB" id="K9YS19"/>
<dbReference type="PANTHER" id="PTHR30290:SF10">
    <property type="entry name" value="PERIPLASMIC OLIGOPEPTIDE-BINDING PROTEIN-RELATED"/>
    <property type="match status" value="1"/>
</dbReference>
<name>K9YS19_DACS8</name>
<feature type="domain" description="Solute-binding protein family 5" evidence="5">
    <location>
        <begin position="94"/>
        <end position="459"/>
    </location>
</feature>
<keyword evidence="7" id="KW-1185">Reference proteome</keyword>
<dbReference type="Gene3D" id="3.10.105.10">
    <property type="entry name" value="Dipeptide-binding Protein, Domain 3"/>
    <property type="match status" value="1"/>
</dbReference>
<sequence length="549" mass="61113">MQHRALFSFSRQGKQVFKFLSVFSLCLLLTIGCNNQQQTTPDNNSQNIIDRVRIGTTLKPRTLDPADSYELAGLGLIYNLSDRLYTYQLGTTNLEPQLATAKPTISEDGLTYTIPLREGVTFHDGTAFNAEAMVFSLTRFIENGGKPSFLLADLIANMEATAEYELTITLKQPFAAFPSLLAFPGACAVSPEAYQIGAGKFNPSGFVGTGRYQLTEFASDTIRLDPFPDYWGEQPANQGVDMQIYASNPANLFNAFRTGGIDVAYQSFDPNQIKSLRQAADEGKWQEIASSGTAVNYLMLNTQAEAVSEIEVRRAIALMMDRSLLNQRVLENQAQPIYSLIPTSFAAYQPTFKTEYGDANFAQAKQKLQQAGYSESNPVTLEIWHPSGSNIRSLVASTLSAIAQQELDGLLNIEPRTVESASFFSNISKGIYPAALIDWYPDFLDADNYIHPFLSCSKGSEETGCEEGGANTQGSFYYNEKMNQLIAQQRRSRNPEQRQEIFAEIQEILARDVPYVPLWQTIDYAFAQNNVEGVMINPSQNFPFWTIEK</sequence>
<organism evidence="6 7">
    <name type="scientific">Dactylococcopsis salina (strain PCC 8305)</name>
    <name type="common">Myxobactron salinum</name>
    <dbReference type="NCBI Taxonomy" id="13035"/>
    <lineage>
        <taxon>Bacteria</taxon>
        <taxon>Bacillati</taxon>
        <taxon>Cyanobacteriota</taxon>
        <taxon>Cyanophyceae</taxon>
        <taxon>Nodosilineales</taxon>
        <taxon>Cymatolegaceae</taxon>
        <taxon>Dactylococcopsis</taxon>
    </lineage>
</organism>
<dbReference type="InterPro" id="IPR039424">
    <property type="entry name" value="SBP_5"/>
</dbReference>
<dbReference type="PATRIC" id="fig|13035.3.peg.567"/>
<dbReference type="PANTHER" id="PTHR30290">
    <property type="entry name" value="PERIPLASMIC BINDING COMPONENT OF ABC TRANSPORTER"/>
    <property type="match status" value="1"/>
</dbReference>
<proteinExistence type="inferred from homology"/>
<dbReference type="Gene3D" id="3.40.190.10">
    <property type="entry name" value="Periplasmic binding protein-like II"/>
    <property type="match status" value="1"/>
</dbReference>
<keyword evidence="4" id="KW-0732">Signal</keyword>
<dbReference type="eggNOG" id="COG0747">
    <property type="taxonomic scope" value="Bacteria"/>
</dbReference>
<evidence type="ECO:0000313" key="6">
    <source>
        <dbReference type="EMBL" id="AFZ49282.1"/>
    </source>
</evidence>
<dbReference type="PIRSF" id="PIRSF002741">
    <property type="entry name" value="MppA"/>
    <property type="match status" value="1"/>
</dbReference>
<dbReference type="CDD" id="cd08519">
    <property type="entry name" value="PBP2_NikA_DppA_OppA_like_20"/>
    <property type="match status" value="1"/>
</dbReference>
<dbReference type="STRING" id="13035.Dacsa_0498"/>
<dbReference type="OrthoDB" id="9796817at2"/>
<gene>
    <name evidence="6" type="ORF">Dacsa_0498</name>
</gene>
<comment type="subcellular location">
    <subcellularLocation>
        <location evidence="1">Cell envelope</location>
    </subcellularLocation>
</comment>